<evidence type="ECO:0000313" key="2">
    <source>
        <dbReference type="Proteomes" id="UP000006263"/>
    </source>
</evidence>
<name>K6Z6H4_9ALTE</name>
<reference evidence="1 2" key="1">
    <citation type="journal article" date="2017" name="Antonie Van Leeuwenhoek">
        <title>Rhizobium rhizosphaerae sp. nov., a novel species isolated from rice rhizosphere.</title>
        <authorList>
            <person name="Zhao J.J."/>
            <person name="Zhang J."/>
            <person name="Zhang R.J."/>
            <person name="Zhang C.W."/>
            <person name="Yin H.Q."/>
            <person name="Zhang X.X."/>
        </authorList>
    </citation>
    <scope>NUCLEOTIDE SEQUENCE [LARGE SCALE GENOMIC DNA]</scope>
    <source>
        <strain evidence="1 2">KMM 241</strain>
    </source>
</reference>
<gene>
    <name evidence="1" type="ORF">GMES_2297</name>
</gene>
<proteinExistence type="predicted"/>
<evidence type="ECO:0000313" key="1">
    <source>
        <dbReference type="EMBL" id="GAC24593.1"/>
    </source>
</evidence>
<organism evidence="1 2">
    <name type="scientific">Paraglaciecola mesophila KMM 241</name>
    <dbReference type="NCBI Taxonomy" id="1128912"/>
    <lineage>
        <taxon>Bacteria</taxon>
        <taxon>Pseudomonadati</taxon>
        <taxon>Pseudomonadota</taxon>
        <taxon>Gammaproteobacteria</taxon>
        <taxon>Alteromonadales</taxon>
        <taxon>Alteromonadaceae</taxon>
        <taxon>Paraglaciecola</taxon>
    </lineage>
</organism>
<dbReference type="Proteomes" id="UP000006263">
    <property type="component" value="Unassembled WGS sequence"/>
</dbReference>
<sequence>MGQVVGATLSTSKEWLCALKTFENTPLISKQSVLRLTTAIVFAI</sequence>
<protein>
    <submittedName>
        <fullName evidence="1">Uncharacterized protein</fullName>
    </submittedName>
</protein>
<accession>K6Z6H4</accession>
<dbReference type="AlphaFoldDB" id="K6Z6H4"/>
<comment type="caution">
    <text evidence="1">The sequence shown here is derived from an EMBL/GenBank/DDBJ whole genome shotgun (WGS) entry which is preliminary data.</text>
</comment>
<dbReference type="EMBL" id="BAEP01000047">
    <property type="protein sequence ID" value="GAC24593.1"/>
    <property type="molecule type" value="Genomic_DNA"/>
</dbReference>